<accession>A0A2T5EL32</accession>
<evidence type="ECO:0000313" key="3">
    <source>
        <dbReference type="EMBL" id="PTP21334.1"/>
    </source>
</evidence>
<dbReference type="Gene3D" id="3.40.630.30">
    <property type="match status" value="1"/>
</dbReference>
<keyword evidence="3" id="KW-0808">Transferase</keyword>
<dbReference type="GeneID" id="72399267"/>
<comment type="caution">
    <text evidence="3">The sequence shown here is derived from an EMBL/GenBank/DDBJ whole genome shotgun (WGS) entry which is preliminary data.</text>
</comment>
<feature type="domain" description="N-acetyltransferase" evidence="1">
    <location>
        <begin position="142"/>
        <end position="281"/>
    </location>
</feature>
<dbReference type="InterPro" id="IPR016181">
    <property type="entry name" value="Acyl_CoA_acyltransferase"/>
</dbReference>
<evidence type="ECO:0000313" key="2">
    <source>
        <dbReference type="EMBL" id="MDH5921554.1"/>
    </source>
</evidence>
<dbReference type="PROSITE" id="PS51186">
    <property type="entry name" value="GNAT"/>
    <property type="match status" value="1"/>
</dbReference>
<gene>
    <name evidence="3" type="ORF">CWO36_05565</name>
    <name evidence="2" type="ORF">L8R85_11020</name>
</gene>
<dbReference type="InterPro" id="IPR000182">
    <property type="entry name" value="GNAT_dom"/>
</dbReference>
<dbReference type="EMBL" id="PIGA01000007">
    <property type="protein sequence ID" value="PTP21334.1"/>
    <property type="molecule type" value="Genomic_DNA"/>
</dbReference>
<dbReference type="EC" id="2.3.1.-" evidence="2"/>
<keyword evidence="2" id="KW-0012">Acyltransferase</keyword>
<name>A0A2T5EL32_VIBSP</name>
<dbReference type="Proteomes" id="UP001159663">
    <property type="component" value="Unassembled WGS sequence"/>
</dbReference>
<sequence>MLDIKKISTLSDLNEFKTAYFAESTAPLDGMWHFGFVPMSDHFGFYENGNLVGYCVLNSEGYLLQFYLAPTASTHIEDLFPLIVENNSSVIGNVKGAFVSTAEPQYLSLCVDNTESFKVNAMMYRQNSQARSDCDSDRIEEIEMSLATEEQLEQFVEFASSAIGAPKEWLTGYYGNLIARQELWGYWGSDDILATGECRKFDEHQTQFADLGMIVAQEERGKGFATRVLNFLKQHANSQGLEAMCSTESSNIGAQKAITRAGLSSKYRILQFNFSELKETD</sequence>
<dbReference type="Pfam" id="PF00583">
    <property type="entry name" value="Acetyltransf_1"/>
    <property type="match status" value="1"/>
</dbReference>
<dbReference type="EMBL" id="JAKMYX010000035">
    <property type="protein sequence ID" value="MDH5921554.1"/>
    <property type="molecule type" value="Genomic_DNA"/>
</dbReference>
<reference evidence="3 4" key="1">
    <citation type="submission" date="2017-11" db="EMBL/GenBank/DDBJ databases">
        <title>Population delineation of vibrios coincides with oyster pathogenicity.</title>
        <authorList>
            <person name="Bruto M."/>
            <person name="Labreuche Y."/>
            <person name="James A."/>
            <person name="Piel D."/>
            <person name="Chenivesse S."/>
            <person name="Petton B."/>
            <person name="Polz M.F."/>
            <person name="Le Roux F."/>
        </authorList>
    </citation>
    <scope>NUCLEOTIDE SEQUENCE [LARGE SCALE GENOMIC DNA]</scope>
    <source>
        <strain evidence="3 4">1F_55</strain>
    </source>
</reference>
<dbReference type="Proteomes" id="UP000244080">
    <property type="component" value="Unassembled WGS sequence"/>
</dbReference>
<evidence type="ECO:0000259" key="1">
    <source>
        <dbReference type="PROSITE" id="PS51186"/>
    </source>
</evidence>
<dbReference type="RefSeq" id="WP_017084935.1">
    <property type="nucleotide sequence ID" value="NZ_CAWNZY010000084.1"/>
</dbReference>
<dbReference type="InterPro" id="IPR040579">
    <property type="entry name" value="Acetyltransf_19"/>
</dbReference>
<organism evidence="3 4">
    <name type="scientific">Vibrio splendidus</name>
    <dbReference type="NCBI Taxonomy" id="29497"/>
    <lineage>
        <taxon>Bacteria</taxon>
        <taxon>Pseudomonadati</taxon>
        <taxon>Pseudomonadota</taxon>
        <taxon>Gammaproteobacteria</taxon>
        <taxon>Vibrionales</taxon>
        <taxon>Vibrionaceae</taxon>
        <taxon>Vibrio</taxon>
    </lineage>
</organism>
<protein>
    <submittedName>
        <fullName evidence="2 3">N-acetyltransferase</fullName>
        <ecNumber evidence="2">2.3.1.-</ecNumber>
    </submittedName>
</protein>
<proteinExistence type="predicted"/>
<dbReference type="SUPFAM" id="SSF55729">
    <property type="entry name" value="Acyl-CoA N-acyltransferases (Nat)"/>
    <property type="match status" value="1"/>
</dbReference>
<dbReference type="GO" id="GO:0016747">
    <property type="term" value="F:acyltransferase activity, transferring groups other than amino-acyl groups"/>
    <property type="evidence" value="ECO:0007669"/>
    <property type="project" value="InterPro"/>
</dbReference>
<dbReference type="AlphaFoldDB" id="A0A2T5EL32"/>
<dbReference type="Gene3D" id="3.40.630.80">
    <property type="match status" value="1"/>
</dbReference>
<dbReference type="Pfam" id="PF18015">
    <property type="entry name" value="Acetyltransf_19"/>
    <property type="match status" value="1"/>
</dbReference>
<reference evidence="2" key="2">
    <citation type="submission" date="2022-01" db="EMBL/GenBank/DDBJ databases">
        <title>Vibrio aestuarianus Clade A and Clade B isolates are associated with Pacific oyster (Crassostrea gigas) disease outbreaks across Ireland.</title>
        <authorList>
            <person name="Coyle N."/>
            <person name="O'Toole C."/>
            <person name="Thomas J.C.L."/>
            <person name="Ryder D."/>
            <person name="Cheslett D."/>
            <person name="Feist S."/>
            <person name="Bean T."/>
            <person name="Joseph A."/>
            <person name="Waina A."/>
            <person name="Feil E."/>
            <person name="Verner-Jeffreys D.W."/>
        </authorList>
    </citation>
    <scope>NUCLEOTIDE SEQUENCE</scope>
    <source>
        <strain evidence="2">S/17/14 A</strain>
    </source>
</reference>
<evidence type="ECO:0000313" key="4">
    <source>
        <dbReference type="Proteomes" id="UP000244080"/>
    </source>
</evidence>